<dbReference type="Proteomes" id="UP000275368">
    <property type="component" value="Chromosome"/>
</dbReference>
<evidence type="ECO:0000256" key="3">
    <source>
        <dbReference type="SAM" id="SignalP"/>
    </source>
</evidence>
<feature type="region of interest" description="Disordered" evidence="2">
    <location>
        <begin position="29"/>
        <end position="58"/>
    </location>
</feature>
<evidence type="ECO:0000259" key="4">
    <source>
        <dbReference type="Pfam" id="PF12010"/>
    </source>
</evidence>
<protein>
    <recommendedName>
        <fullName evidence="4">DUF3502 domain-containing protein</fullName>
    </recommendedName>
</protein>
<gene>
    <name evidence="5" type="ORF">Back11_55630</name>
</gene>
<accession>A0A3G9JJE8</accession>
<proteinExistence type="predicted"/>
<name>A0A3G9JJE8_9BACL</name>
<evidence type="ECO:0000256" key="2">
    <source>
        <dbReference type="SAM" id="MobiDB-lite"/>
    </source>
</evidence>
<feature type="compositionally biased region" description="Low complexity" evidence="2">
    <location>
        <begin position="29"/>
        <end position="50"/>
    </location>
</feature>
<dbReference type="OrthoDB" id="4349943at2"/>
<dbReference type="PANTHER" id="PTHR43649:SF33">
    <property type="entry name" value="POLYGALACTURONAN_RHAMNOGALACTURONAN-BINDING PROTEIN YTCQ"/>
    <property type="match status" value="1"/>
</dbReference>
<feature type="signal peptide" evidence="3">
    <location>
        <begin position="1"/>
        <end position="24"/>
    </location>
</feature>
<dbReference type="EMBL" id="AP019308">
    <property type="protein sequence ID" value="BBH24218.1"/>
    <property type="molecule type" value="Genomic_DNA"/>
</dbReference>
<keyword evidence="1 3" id="KW-0732">Signal</keyword>
<organism evidence="5 6">
    <name type="scientific">Paenibacillus baekrokdamisoli</name>
    <dbReference type="NCBI Taxonomy" id="1712516"/>
    <lineage>
        <taxon>Bacteria</taxon>
        <taxon>Bacillati</taxon>
        <taxon>Bacillota</taxon>
        <taxon>Bacilli</taxon>
        <taxon>Bacillales</taxon>
        <taxon>Paenibacillaceae</taxon>
        <taxon>Paenibacillus</taxon>
    </lineage>
</organism>
<feature type="chain" id="PRO_5043983115" description="DUF3502 domain-containing protein" evidence="3">
    <location>
        <begin position="25"/>
        <end position="575"/>
    </location>
</feature>
<evidence type="ECO:0000313" key="5">
    <source>
        <dbReference type="EMBL" id="BBH24218.1"/>
    </source>
</evidence>
<evidence type="ECO:0000313" key="6">
    <source>
        <dbReference type="Proteomes" id="UP000275368"/>
    </source>
</evidence>
<sequence>MNRKVTKAASIVITAMMLSSLLAACGSNNETTNGTTNGTTNKPTTDKGTNADTPKEGAKVPDAQTLNIMLWGDKPKQFDDVVAEFEKETKDSLNLKLNFTFTPQADYVNKLKLKLAAGEQVDIAFDAPWMNMNTFISQDNYTNLDDYFNNDKWPGLKKAFGQGFLDNNKFTGADGKLHTYGVPLGHYLGELGAMFYRKDLAAKYGMGEINNNDDMLKYFDNVLKNDKNVIPFVVKNDGNYGAAGVIEGNKELPNKPAAGIWDLVLGPNVIASTLIKDNKVVEVTLSGDKAANQKNFPAPFNTKDYSTYETVREWHDKGYLEKEPIVRKDATGTFAAGKAASMLETMSNFDAINAQLKAGVPTAELGVYLYQNKTREKVQPNPYYISDFRIWNFLCIPKTSANADRAMSFINWLFESQDNHDLFELGIKGKNWEPVGDDKFKYPAGTDLATNYSFNGYLLTWSPTYIRLSESIPDKLVEYYKYIADEKTFIKSALSGFAFNQEPVKSQLANPDFVKVFNEELAYKLGMVKDPAAGMTKLQAKWEGNSRLQADIETIKAEVKKQLQAFLDQQATAAK</sequence>
<reference evidence="5 6" key="1">
    <citation type="submission" date="2018-11" db="EMBL/GenBank/DDBJ databases">
        <title>Complete genome sequence of Paenibacillus baekrokdamisoli strain KCTC 33723.</title>
        <authorList>
            <person name="Kang S.W."/>
            <person name="Lee K.C."/>
            <person name="Kim K.K."/>
            <person name="Kim J.S."/>
            <person name="Kim D.S."/>
            <person name="Ko S.H."/>
            <person name="Yang S.H."/>
            <person name="Lee J.S."/>
        </authorList>
    </citation>
    <scope>NUCLEOTIDE SEQUENCE [LARGE SCALE GENOMIC DNA]</scope>
    <source>
        <strain evidence="5 6">KCTC 33723</strain>
    </source>
</reference>
<dbReference type="PANTHER" id="PTHR43649">
    <property type="entry name" value="ARABINOSE-BINDING PROTEIN-RELATED"/>
    <property type="match status" value="1"/>
</dbReference>
<dbReference type="Pfam" id="PF12010">
    <property type="entry name" value="DUF3502"/>
    <property type="match status" value="1"/>
</dbReference>
<keyword evidence="6" id="KW-1185">Reference proteome</keyword>
<evidence type="ECO:0000256" key="1">
    <source>
        <dbReference type="ARBA" id="ARBA00022729"/>
    </source>
</evidence>
<dbReference type="KEGG" id="pbk:Back11_55630"/>
<dbReference type="RefSeq" id="WP_125664285.1">
    <property type="nucleotide sequence ID" value="NZ_AP019308.1"/>
</dbReference>
<dbReference type="SUPFAM" id="SSF53850">
    <property type="entry name" value="Periplasmic binding protein-like II"/>
    <property type="match status" value="1"/>
</dbReference>
<dbReference type="AlphaFoldDB" id="A0A3G9JJE8"/>
<dbReference type="Gene3D" id="3.40.190.10">
    <property type="entry name" value="Periplasmic binding protein-like II"/>
    <property type="match status" value="2"/>
</dbReference>
<dbReference type="InterPro" id="IPR022627">
    <property type="entry name" value="DUF3502"/>
</dbReference>
<dbReference type="InterPro" id="IPR050490">
    <property type="entry name" value="Bact_solute-bd_prot1"/>
</dbReference>
<feature type="domain" description="DUF3502" evidence="4">
    <location>
        <begin position="494"/>
        <end position="567"/>
    </location>
</feature>
<dbReference type="PROSITE" id="PS51257">
    <property type="entry name" value="PROKAR_LIPOPROTEIN"/>
    <property type="match status" value="1"/>
</dbReference>